<dbReference type="FunFam" id="1.10.510.10:FF:000031">
    <property type="entry name" value="Mitogen-activated protein kinase kinase kinase kinase"/>
    <property type="match status" value="1"/>
</dbReference>
<evidence type="ECO:0000313" key="12">
    <source>
        <dbReference type="Proteomes" id="UP000770661"/>
    </source>
</evidence>
<keyword evidence="3" id="KW-0723">Serine/threonine-protein kinase</keyword>
<keyword evidence="7 11" id="KW-0418">Kinase</keyword>
<evidence type="ECO:0000256" key="6">
    <source>
        <dbReference type="ARBA" id="ARBA00022741"/>
    </source>
</evidence>
<sequence>MMKDCRHPNIVAYFGSYLRRDKLWICMEFCGGGSLQDIYHIIGPLQERQIGYMCRETLRGLEYLHRMGKMHRDIKGANILLTENGDVKLADFGVSAQITATISKRKSFIGTPYWMAPEVAAVERKGGYNQLCDIWAVGVTAIELAELQPPMFDLHPMRALFLMSKSGFKPPTLKDKSKWTQNFHHFVKLALTKNPKRRPTADKLLLHPFVAADLPRWLAVELLQKAHNPQHSFPPELEMDEEGAVTNVPQRITSRTPARPKQRTKSELHMESVNFEPPLVTELNAEPPPARYTAAGQPWDSAMEEGEVSLDNHDIVESWIGHDPDSEVKTNMSWTHSLLGAGRARGEHNDAASNGPYDSGGLLRLGTDTIERDYSNLPPVCLPYHSDLTFDQPPIRFSQNSSSQLFESSVEVRQVDPLPSHSHEYFINNPYNQREQDNEYTYFDTDSGYSISDANNGYMTTTFILKDDQVPYHDPTCTVAYCQRPNCLLPDLLDDTTMPYQSLTTNDQSDLETECSTHFRSRHNKRHRHWLKSEMGSLNVSQPATCSFRDAQDARSASEGAPESLRREKRPLSGSDVLRMSPR</sequence>
<dbReference type="EMBL" id="JACEEZ010003710">
    <property type="protein sequence ID" value="KAG0727097.1"/>
    <property type="molecule type" value="Genomic_DNA"/>
</dbReference>
<dbReference type="GO" id="GO:0008349">
    <property type="term" value="F:MAP kinase kinase kinase kinase activity"/>
    <property type="evidence" value="ECO:0007669"/>
    <property type="project" value="TreeGrafter"/>
</dbReference>
<dbReference type="GO" id="GO:0005524">
    <property type="term" value="F:ATP binding"/>
    <property type="evidence" value="ECO:0007669"/>
    <property type="project" value="UniProtKB-KW"/>
</dbReference>
<organism evidence="11 12">
    <name type="scientific">Chionoecetes opilio</name>
    <name type="common">Atlantic snow crab</name>
    <name type="synonym">Cancer opilio</name>
    <dbReference type="NCBI Taxonomy" id="41210"/>
    <lineage>
        <taxon>Eukaryota</taxon>
        <taxon>Metazoa</taxon>
        <taxon>Ecdysozoa</taxon>
        <taxon>Arthropoda</taxon>
        <taxon>Crustacea</taxon>
        <taxon>Multicrustacea</taxon>
        <taxon>Malacostraca</taxon>
        <taxon>Eumalacostraca</taxon>
        <taxon>Eucarida</taxon>
        <taxon>Decapoda</taxon>
        <taxon>Pleocyemata</taxon>
        <taxon>Brachyura</taxon>
        <taxon>Eubrachyura</taxon>
        <taxon>Majoidea</taxon>
        <taxon>Majidae</taxon>
        <taxon>Chionoecetes</taxon>
    </lineage>
</organism>
<comment type="caution">
    <text evidence="11">The sequence shown here is derived from an EMBL/GenBank/DDBJ whole genome shotgun (WGS) entry which is preliminary data.</text>
</comment>
<evidence type="ECO:0000256" key="9">
    <source>
        <dbReference type="SAM" id="MobiDB-lite"/>
    </source>
</evidence>
<keyword evidence="12" id="KW-1185">Reference proteome</keyword>
<evidence type="ECO:0000256" key="8">
    <source>
        <dbReference type="ARBA" id="ARBA00022840"/>
    </source>
</evidence>
<keyword evidence="4" id="KW-0597">Phosphoprotein</keyword>
<dbReference type="SMART" id="SM00220">
    <property type="entry name" value="S_TKc"/>
    <property type="match status" value="1"/>
</dbReference>
<gene>
    <name evidence="11" type="primary">MAP4K3_0</name>
    <name evidence="11" type="ORF">GWK47_035350</name>
</gene>
<dbReference type="Proteomes" id="UP000770661">
    <property type="component" value="Unassembled WGS sequence"/>
</dbReference>
<comment type="cofactor">
    <cofactor evidence="1">
        <name>Mg(2+)</name>
        <dbReference type="ChEBI" id="CHEBI:18420"/>
    </cofactor>
</comment>
<accession>A0A8J5D2G0</accession>
<dbReference type="SUPFAM" id="SSF56112">
    <property type="entry name" value="Protein kinase-like (PK-like)"/>
    <property type="match status" value="1"/>
</dbReference>
<comment type="similarity">
    <text evidence="2">Belongs to the protein kinase superfamily. STE Ser/Thr protein kinase family. STE20 subfamily.</text>
</comment>
<dbReference type="PROSITE" id="PS50011">
    <property type="entry name" value="PROTEIN_KINASE_DOM"/>
    <property type="match status" value="1"/>
</dbReference>
<evidence type="ECO:0000256" key="3">
    <source>
        <dbReference type="ARBA" id="ARBA00022527"/>
    </source>
</evidence>
<evidence type="ECO:0000256" key="7">
    <source>
        <dbReference type="ARBA" id="ARBA00022777"/>
    </source>
</evidence>
<dbReference type="Gene3D" id="1.10.510.10">
    <property type="entry name" value="Transferase(Phosphotransferase) domain 1"/>
    <property type="match status" value="1"/>
</dbReference>
<evidence type="ECO:0000256" key="5">
    <source>
        <dbReference type="ARBA" id="ARBA00022679"/>
    </source>
</evidence>
<dbReference type="OrthoDB" id="8693905at2759"/>
<feature type="region of interest" description="Disordered" evidence="9">
    <location>
        <begin position="547"/>
        <end position="583"/>
    </location>
</feature>
<dbReference type="InterPro" id="IPR011009">
    <property type="entry name" value="Kinase-like_dom_sf"/>
</dbReference>
<dbReference type="InterPro" id="IPR050629">
    <property type="entry name" value="STE20/SPS1-PAK"/>
</dbReference>
<protein>
    <submittedName>
        <fullName evidence="11">Mitogen-activated protein kinase kinase kinase kinase 3</fullName>
    </submittedName>
</protein>
<dbReference type="Pfam" id="PF00069">
    <property type="entry name" value="Pkinase"/>
    <property type="match status" value="1"/>
</dbReference>
<dbReference type="CDD" id="cd06613">
    <property type="entry name" value="STKc_MAP4K3_like"/>
    <property type="match status" value="1"/>
</dbReference>
<proteinExistence type="inferred from homology"/>
<dbReference type="AlphaFoldDB" id="A0A8J5D2G0"/>
<dbReference type="InterPro" id="IPR000719">
    <property type="entry name" value="Prot_kinase_dom"/>
</dbReference>
<keyword evidence="6" id="KW-0547">Nucleotide-binding</keyword>
<reference evidence="11" key="1">
    <citation type="submission" date="2020-07" db="EMBL/GenBank/DDBJ databases">
        <title>The High-quality genome of the commercially important snow crab, Chionoecetes opilio.</title>
        <authorList>
            <person name="Jeong J.-H."/>
            <person name="Ryu S."/>
        </authorList>
    </citation>
    <scope>NUCLEOTIDE SEQUENCE</scope>
    <source>
        <strain evidence="11">MADBK_172401_WGS</strain>
        <tissue evidence="11">Digestive gland</tissue>
    </source>
</reference>
<dbReference type="GO" id="GO:0005737">
    <property type="term" value="C:cytoplasm"/>
    <property type="evidence" value="ECO:0007669"/>
    <property type="project" value="TreeGrafter"/>
</dbReference>
<keyword evidence="5" id="KW-0808">Transferase</keyword>
<feature type="domain" description="Protein kinase" evidence="10">
    <location>
        <begin position="1"/>
        <end position="210"/>
    </location>
</feature>
<evidence type="ECO:0000256" key="1">
    <source>
        <dbReference type="ARBA" id="ARBA00001946"/>
    </source>
</evidence>
<keyword evidence="8" id="KW-0067">ATP-binding</keyword>
<dbReference type="PANTHER" id="PTHR48012:SF18">
    <property type="entry name" value="HAPPYHOUR, ISOFORM A"/>
    <property type="match status" value="1"/>
</dbReference>
<name>A0A8J5D2G0_CHIOP</name>
<evidence type="ECO:0000256" key="4">
    <source>
        <dbReference type="ARBA" id="ARBA00022553"/>
    </source>
</evidence>
<evidence type="ECO:0000256" key="2">
    <source>
        <dbReference type="ARBA" id="ARBA00008874"/>
    </source>
</evidence>
<evidence type="ECO:0000259" key="10">
    <source>
        <dbReference type="PROSITE" id="PS50011"/>
    </source>
</evidence>
<dbReference type="PANTHER" id="PTHR48012">
    <property type="entry name" value="STERILE20-LIKE KINASE, ISOFORM B-RELATED"/>
    <property type="match status" value="1"/>
</dbReference>
<evidence type="ECO:0000313" key="11">
    <source>
        <dbReference type="EMBL" id="KAG0727097.1"/>
    </source>
</evidence>